<evidence type="ECO:0000313" key="1">
    <source>
        <dbReference type="EMBL" id="AKI07576.1"/>
    </source>
</evidence>
<reference evidence="1 3" key="1">
    <citation type="journal article" date="2015" name="J. Virol.">
        <title>High-throughput analysis of human cytomegalovirus genome diversity highlights the widespread occurrence of gene-disrupting mutations and pervasive recombination.</title>
        <authorList>
            <person name="Sijmons S."/>
            <person name="Thys K."/>
            <person name="Mbong Ngwese M."/>
            <person name="Van Damme E."/>
            <person name="Dvorak J."/>
            <person name="Van Loock M."/>
            <person name="Li G."/>
            <person name="Tachezy R."/>
            <person name="Busson L."/>
            <person name="Aerssens J."/>
            <person name="Van Ranst M."/>
            <person name="Maes P."/>
        </authorList>
    </citation>
    <scope>NUCLEOTIDE SEQUENCE [LARGE SCALE GENOMIC DNA]</scope>
    <source>
        <strain evidence="1">BE/45/2011</strain>
    </source>
</reference>
<dbReference type="EMBL" id="KP745633">
    <property type="protein sequence ID" value="AKI07576.1"/>
    <property type="molecule type" value="Genomic_DNA"/>
</dbReference>
<organismHost>
    <name type="scientific">Homo sapiens</name>
    <name type="common">Human</name>
    <dbReference type="NCBI Taxonomy" id="9606"/>
</organismHost>
<reference evidence="2" key="2">
    <citation type="submission" date="2018-12" db="EMBL/GenBank/DDBJ databases">
        <authorList>
            <person name="Camiolo S."/>
        </authorList>
    </citation>
    <scope>NUCLEOTIDE SEQUENCE</scope>
    <source>
        <strain evidence="2">PAT_K_49</strain>
    </source>
</reference>
<dbReference type="InterPro" id="IPR020504">
    <property type="entry name" value="DUF5500"/>
</dbReference>
<protein>
    <submittedName>
        <fullName evidence="1">Protein UL19</fullName>
    </submittedName>
</protein>
<name>A0A0G2T6G9_HCMV</name>
<accession>A0A0G2T6G9</accession>
<dbReference type="Pfam" id="PF17604">
    <property type="entry name" value="DUF5500"/>
    <property type="match status" value="1"/>
</dbReference>
<organism evidence="1 3">
    <name type="scientific">Human cytomegalovirus</name>
    <name type="common">HHV-5</name>
    <name type="synonym">Human herpesvirus 5</name>
    <dbReference type="NCBI Taxonomy" id="10359"/>
    <lineage>
        <taxon>Viruses</taxon>
        <taxon>Duplodnaviria</taxon>
        <taxon>Heunggongvirae</taxon>
        <taxon>Peploviricota</taxon>
        <taxon>Herviviricetes</taxon>
        <taxon>Herpesvirales</taxon>
        <taxon>Orthoherpesviridae</taxon>
        <taxon>Betaherpesvirinae</taxon>
        <taxon>Cytomegalovirus</taxon>
        <taxon>Cytomegalovirus humanbeta5</taxon>
    </lineage>
</organism>
<dbReference type="EMBL" id="LR131946">
    <property type="protein sequence ID" value="VDY02911.1"/>
    <property type="molecule type" value="Genomic_DNA"/>
</dbReference>
<proteinExistence type="predicted"/>
<sequence>MTSNALYELFRRRLPRAPVNTVMFLTRRTRDGFCGRLTSIATNSHYTMFVLDHGSVRIERPSQSEVDCASLMETLKRIRLRNSWIASEDELDVSRRDA</sequence>
<evidence type="ECO:0000313" key="3">
    <source>
        <dbReference type="Proteomes" id="UP000099866"/>
    </source>
</evidence>
<evidence type="ECO:0000313" key="2">
    <source>
        <dbReference type="EMBL" id="VDY02911.1"/>
    </source>
</evidence>
<dbReference type="Proteomes" id="UP000099866">
    <property type="component" value="Genome"/>
</dbReference>
<gene>
    <name evidence="1" type="primary">UL19</name>
</gene>